<dbReference type="Proteomes" id="UP000575068">
    <property type="component" value="Unassembled WGS sequence"/>
</dbReference>
<dbReference type="AlphaFoldDB" id="A0A840HZ48"/>
<dbReference type="Pfam" id="PF22725">
    <property type="entry name" value="GFO_IDH_MocA_C3"/>
    <property type="match status" value="1"/>
</dbReference>
<dbReference type="InterPro" id="IPR055170">
    <property type="entry name" value="GFO_IDH_MocA-like_dom"/>
</dbReference>
<dbReference type="EC" id="1.1.1.18" evidence="5"/>
<dbReference type="GO" id="GO:0006740">
    <property type="term" value="P:NADPH regeneration"/>
    <property type="evidence" value="ECO:0007669"/>
    <property type="project" value="TreeGrafter"/>
</dbReference>
<proteinExistence type="inferred from homology"/>
<evidence type="ECO:0000259" key="4">
    <source>
        <dbReference type="Pfam" id="PF22725"/>
    </source>
</evidence>
<feature type="domain" description="Gfo/Idh/MocA-like oxidoreductase N-terminal" evidence="3">
    <location>
        <begin position="2"/>
        <end position="114"/>
    </location>
</feature>
<comment type="similarity">
    <text evidence="1">Belongs to the Gfo/Idh/MocA family.</text>
</comment>
<dbReference type="Pfam" id="PF01408">
    <property type="entry name" value="GFO_IDH_MocA"/>
    <property type="match status" value="1"/>
</dbReference>
<name>A0A840HZ48_9SPHN</name>
<keyword evidence="6" id="KW-1185">Reference proteome</keyword>
<dbReference type="RefSeq" id="WP_221232723.1">
    <property type="nucleotide sequence ID" value="NZ_JACHOV010000016.1"/>
</dbReference>
<dbReference type="InterPro" id="IPR030827">
    <property type="entry name" value="Myo_inos_IolG"/>
</dbReference>
<dbReference type="PANTHER" id="PTHR42840:SF3">
    <property type="entry name" value="BINDING ROSSMANN FOLD OXIDOREDUCTASE, PUTATIVE (AFU_ORTHOLOGUE AFUA_2G10240)-RELATED"/>
    <property type="match status" value="1"/>
</dbReference>
<dbReference type="EC" id="1.1.1.369" evidence="5"/>
<dbReference type="GO" id="GO:0005737">
    <property type="term" value="C:cytoplasm"/>
    <property type="evidence" value="ECO:0007669"/>
    <property type="project" value="TreeGrafter"/>
</dbReference>
<accession>A0A840HZ48</accession>
<sequence>MALIGAGRIGKIHAANIAANRRLSLACVVDPFNGAEDLARAFDTTAADVDRVWSDPAISGVVIASSTDTHLDYTLEAIRAGKHVFCEKPLDQDVARAARVDEALVGSDQRVLLGFNRRFDPNFAALQRRLAQGEVGRLETLHIISHDPAPPPATYIKTSGGIFKDMSIHDFDMARWLLAEEIESVFASAAVLIDPAIGEAGDFDTAKVVLRTVSGKLCIISNSRRSGYGYDQRIEAFGSGGMIRADNKIETTVQKWTEVGAAADSFQNFFLERYAEAYAIEMDHFADVIEGKALPLADQRDGTCALVLAEAADRSARTNQVVNVRRSDLA</sequence>
<keyword evidence="2 5" id="KW-0560">Oxidoreductase</keyword>
<comment type="caution">
    <text evidence="5">The sequence shown here is derived from an EMBL/GenBank/DDBJ whole genome shotgun (WGS) entry which is preliminary data.</text>
</comment>
<reference evidence="5 6" key="1">
    <citation type="submission" date="2020-08" db="EMBL/GenBank/DDBJ databases">
        <title>Genomic Encyclopedia of Type Strains, Phase IV (KMG-IV): sequencing the most valuable type-strain genomes for metagenomic binning, comparative biology and taxonomic classification.</title>
        <authorList>
            <person name="Goeker M."/>
        </authorList>
    </citation>
    <scope>NUCLEOTIDE SEQUENCE [LARGE SCALE GENOMIC DNA]</scope>
    <source>
        <strain evidence="5 6">DSM 7465</strain>
    </source>
</reference>
<evidence type="ECO:0000256" key="1">
    <source>
        <dbReference type="ARBA" id="ARBA00010928"/>
    </source>
</evidence>
<dbReference type="GO" id="GO:0050112">
    <property type="term" value="F:inositol 2-dehydrogenase (NAD+) activity"/>
    <property type="evidence" value="ECO:0007669"/>
    <property type="project" value="UniProtKB-EC"/>
</dbReference>
<dbReference type="SUPFAM" id="SSF51735">
    <property type="entry name" value="NAD(P)-binding Rossmann-fold domains"/>
    <property type="match status" value="1"/>
</dbReference>
<dbReference type="InterPro" id="IPR036291">
    <property type="entry name" value="NAD(P)-bd_dom_sf"/>
</dbReference>
<dbReference type="Gene3D" id="3.40.50.720">
    <property type="entry name" value="NAD(P)-binding Rossmann-like Domain"/>
    <property type="match status" value="1"/>
</dbReference>
<feature type="domain" description="GFO/IDH/MocA-like oxidoreductase" evidence="4">
    <location>
        <begin position="123"/>
        <end position="244"/>
    </location>
</feature>
<gene>
    <name evidence="5" type="ORF">HNQ99_003176</name>
</gene>
<evidence type="ECO:0000259" key="3">
    <source>
        <dbReference type="Pfam" id="PF01408"/>
    </source>
</evidence>
<evidence type="ECO:0000313" key="5">
    <source>
        <dbReference type="EMBL" id="MBB4642840.1"/>
    </source>
</evidence>
<evidence type="ECO:0000313" key="6">
    <source>
        <dbReference type="Proteomes" id="UP000575068"/>
    </source>
</evidence>
<dbReference type="EMBL" id="JACHOV010000016">
    <property type="protein sequence ID" value="MBB4642840.1"/>
    <property type="molecule type" value="Genomic_DNA"/>
</dbReference>
<dbReference type="NCBIfam" id="TIGR04380">
    <property type="entry name" value="myo_inos_iolG"/>
    <property type="match status" value="1"/>
</dbReference>
<dbReference type="Gene3D" id="3.30.360.10">
    <property type="entry name" value="Dihydrodipicolinate Reductase, domain 2"/>
    <property type="match status" value="1"/>
</dbReference>
<protein>
    <submittedName>
        <fullName evidence="5">Myo-inositol 2-dehydrogenase/D-chiro-inositol 1-dehydrogenase</fullName>
        <ecNumber evidence="5">1.1.1.18</ecNumber>
        <ecNumber evidence="5">1.1.1.369</ecNumber>
    </submittedName>
</protein>
<organism evidence="5 6">
    <name type="scientific">Rhizorhapis suberifaciens</name>
    <name type="common">corky root of lettuce</name>
    <dbReference type="NCBI Taxonomy" id="13656"/>
    <lineage>
        <taxon>Bacteria</taxon>
        <taxon>Pseudomonadati</taxon>
        <taxon>Pseudomonadota</taxon>
        <taxon>Alphaproteobacteria</taxon>
        <taxon>Sphingomonadales</taxon>
        <taxon>Sphingomonadaceae</taxon>
        <taxon>Rhizorhapis</taxon>
    </lineage>
</organism>
<dbReference type="PANTHER" id="PTHR42840">
    <property type="entry name" value="NAD(P)-BINDING ROSSMANN-FOLD SUPERFAMILY PROTEIN-RELATED"/>
    <property type="match status" value="1"/>
</dbReference>
<dbReference type="GO" id="GO:0000166">
    <property type="term" value="F:nucleotide binding"/>
    <property type="evidence" value="ECO:0007669"/>
    <property type="project" value="InterPro"/>
</dbReference>
<dbReference type="SUPFAM" id="SSF55347">
    <property type="entry name" value="Glyceraldehyde-3-phosphate dehydrogenase-like, C-terminal domain"/>
    <property type="match status" value="1"/>
</dbReference>
<evidence type="ECO:0000256" key="2">
    <source>
        <dbReference type="ARBA" id="ARBA00023002"/>
    </source>
</evidence>
<dbReference type="InterPro" id="IPR000683">
    <property type="entry name" value="Gfo/Idh/MocA-like_OxRdtase_N"/>
</dbReference>